<proteinExistence type="predicted"/>
<dbReference type="AlphaFoldDB" id="A0A8T2UMJ3"/>
<feature type="compositionally biased region" description="Polar residues" evidence="1">
    <location>
        <begin position="56"/>
        <end position="66"/>
    </location>
</feature>
<organism evidence="2 3">
    <name type="scientific">Ceratopteris richardii</name>
    <name type="common">Triangle waterfern</name>
    <dbReference type="NCBI Taxonomy" id="49495"/>
    <lineage>
        <taxon>Eukaryota</taxon>
        <taxon>Viridiplantae</taxon>
        <taxon>Streptophyta</taxon>
        <taxon>Embryophyta</taxon>
        <taxon>Tracheophyta</taxon>
        <taxon>Polypodiopsida</taxon>
        <taxon>Polypodiidae</taxon>
        <taxon>Polypodiales</taxon>
        <taxon>Pteridineae</taxon>
        <taxon>Pteridaceae</taxon>
        <taxon>Parkerioideae</taxon>
        <taxon>Ceratopteris</taxon>
    </lineage>
</organism>
<protein>
    <submittedName>
        <fullName evidence="2">Uncharacterized protein</fullName>
    </submittedName>
</protein>
<accession>A0A8T2UMJ3</accession>
<dbReference type="Proteomes" id="UP000825935">
    <property type="component" value="Chromosome 5"/>
</dbReference>
<sequence length="148" mass="16213">MVTNATTVSVVARSKGGGEGGDGVDTLIVVRKSDEQVEASVETLSRRRVDMDDEGQNINIYGTRSGAQEHGSEDRGLSLQQESYSENVVCEILTESTEQDLLALVDKRNEENMSSNSFIGVMAHHQYFGGKPLKRDALLSSLHHWICS</sequence>
<evidence type="ECO:0000256" key="1">
    <source>
        <dbReference type="SAM" id="MobiDB-lite"/>
    </source>
</evidence>
<feature type="region of interest" description="Disordered" evidence="1">
    <location>
        <begin position="55"/>
        <end position="79"/>
    </location>
</feature>
<reference evidence="2" key="1">
    <citation type="submission" date="2021-08" db="EMBL/GenBank/DDBJ databases">
        <title>WGS assembly of Ceratopteris richardii.</title>
        <authorList>
            <person name="Marchant D.B."/>
            <person name="Chen G."/>
            <person name="Jenkins J."/>
            <person name="Shu S."/>
            <person name="Leebens-Mack J."/>
            <person name="Grimwood J."/>
            <person name="Schmutz J."/>
            <person name="Soltis P."/>
            <person name="Soltis D."/>
            <person name="Chen Z.-H."/>
        </authorList>
    </citation>
    <scope>NUCLEOTIDE SEQUENCE</scope>
    <source>
        <strain evidence="2">Whitten #5841</strain>
        <tissue evidence="2">Leaf</tissue>
    </source>
</reference>
<evidence type="ECO:0000313" key="3">
    <source>
        <dbReference type="Proteomes" id="UP000825935"/>
    </source>
</evidence>
<keyword evidence="3" id="KW-1185">Reference proteome</keyword>
<name>A0A8T2UMJ3_CERRI</name>
<comment type="caution">
    <text evidence="2">The sequence shown here is derived from an EMBL/GenBank/DDBJ whole genome shotgun (WGS) entry which is preliminary data.</text>
</comment>
<evidence type="ECO:0000313" key="2">
    <source>
        <dbReference type="EMBL" id="KAH7436642.1"/>
    </source>
</evidence>
<dbReference type="EMBL" id="CM035410">
    <property type="protein sequence ID" value="KAH7436642.1"/>
    <property type="molecule type" value="Genomic_DNA"/>
</dbReference>
<gene>
    <name evidence="2" type="ORF">KP509_05G029500</name>
</gene>